<dbReference type="Proteomes" id="UP000281406">
    <property type="component" value="Unassembled WGS sequence"/>
</dbReference>
<evidence type="ECO:0000256" key="1">
    <source>
        <dbReference type="SAM" id="MobiDB-lite"/>
    </source>
</evidence>
<feature type="region of interest" description="Disordered" evidence="1">
    <location>
        <begin position="153"/>
        <end position="196"/>
    </location>
</feature>
<feature type="region of interest" description="Disordered" evidence="1">
    <location>
        <begin position="47"/>
        <end position="71"/>
    </location>
</feature>
<name>A0A3N0XM40_ANAGA</name>
<comment type="caution">
    <text evidence="2">The sequence shown here is derived from an EMBL/GenBank/DDBJ whole genome shotgun (WGS) entry which is preliminary data.</text>
</comment>
<evidence type="ECO:0000313" key="2">
    <source>
        <dbReference type="EMBL" id="ROI69465.1"/>
    </source>
</evidence>
<gene>
    <name evidence="2" type="ORF">DPX16_14405</name>
</gene>
<proteinExistence type="predicted"/>
<reference evidence="2 3" key="1">
    <citation type="submission" date="2018-10" db="EMBL/GenBank/DDBJ databases">
        <title>Genome assembly for a Yunnan-Guizhou Plateau 3E fish, Anabarilius grahami (Regan), and its evolutionary and genetic applications.</title>
        <authorList>
            <person name="Jiang W."/>
        </authorList>
    </citation>
    <scope>NUCLEOTIDE SEQUENCE [LARGE SCALE GENOMIC DNA]</scope>
    <source>
        <strain evidence="2">AG-KIZ</strain>
        <tissue evidence="2">Muscle</tissue>
    </source>
</reference>
<organism evidence="2 3">
    <name type="scientific">Anabarilius grahami</name>
    <name type="common">Kanglang fish</name>
    <name type="synonym">Barilius grahami</name>
    <dbReference type="NCBI Taxonomy" id="495550"/>
    <lineage>
        <taxon>Eukaryota</taxon>
        <taxon>Metazoa</taxon>
        <taxon>Chordata</taxon>
        <taxon>Craniata</taxon>
        <taxon>Vertebrata</taxon>
        <taxon>Euteleostomi</taxon>
        <taxon>Actinopterygii</taxon>
        <taxon>Neopterygii</taxon>
        <taxon>Teleostei</taxon>
        <taxon>Ostariophysi</taxon>
        <taxon>Cypriniformes</taxon>
        <taxon>Xenocyprididae</taxon>
        <taxon>Xenocypridinae</taxon>
        <taxon>Xenocypridinae incertae sedis</taxon>
        <taxon>Anabarilius</taxon>
    </lineage>
</organism>
<evidence type="ECO:0000313" key="3">
    <source>
        <dbReference type="Proteomes" id="UP000281406"/>
    </source>
</evidence>
<dbReference type="AlphaFoldDB" id="A0A3N0XM40"/>
<accession>A0A3N0XM40</accession>
<sequence length="214" mass="23860">MFIRSNVDYSMADVTSEGVTADKGEVLEDDVLSLTSSDPAASALLALSPREQEVADEEEEGEPSETSKPPCPAYVELLEVMEHASGRLQQPWDRVKKGTARERLDERFLSVHNPAAPVSLPFLPDLHVEIEKAWKNPYSARIHRHQQASFADVEGMSQHGSFNSTKTAATDHDSKQSRHTNVHGTKQSQHRTRGRILQRTQTTVKSHAIMINQL</sequence>
<feature type="compositionally biased region" description="Polar residues" evidence="1">
    <location>
        <begin position="158"/>
        <end position="168"/>
    </location>
</feature>
<keyword evidence="3" id="KW-1185">Reference proteome</keyword>
<feature type="compositionally biased region" description="Acidic residues" evidence="1">
    <location>
        <begin position="54"/>
        <end position="63"/>
    </location>
</feature>
<dbReference type="EMBL" id="RJVU01069537">
    <property type="protein sequence ID" value="ROI69465.1"/>
    <property type="molecule type" value="Genomic_DNA"/>
</dbReference>
<protein>
    <submittedName>
        <fullName evidence="2">Uncharacterized protein</fullName>
    </submittedName>
</protein>